<evidence type="ECO:0000313" key="1">
    <source>
        <dbReference type="EMBL" id="JAH29089.1"/>
    </source>
</evidence>
<dbReference type="EMBL" id="GBXM01079488">
    <property type="protein sequence ID" value="JAH29089.1"/>
    <property type="molecule type" value="Transcribed_RNA"/>
</dbReference>
<organism evidence="1">
    <name type="scientific">Anguilla anguilla</name>
    <name type="common">European freshwater eel</name>
    <name type="synonym">Muraena anguilla</name>
    <dbReference type="NCBI Taxonomy" id="7936"/>
    <lineage>
        <taxon>Eukaryota</taxon>
        <taxon>Metazoa</taxon>
        <taxon>Chordata</taxon>
        <taxon>Craniata</taxon>
        <taxon>Vertebrata</taxon>
        <taxon>Euteleostomi</taxon>
        <taxon>Actinopterygii</taxon>
        <taxon>Neopterygii</taxon>
        <taxon>Teleostei</taxon>
        <taxon>Anguilliformes</taxon>
        <taxon>Anguillidae</taxon>
        <taxon>Anguilla</taxon>
    </lineage>
</organism>
<reference evidence="1" key="2">
    <citation type="journal article" date="2015" name="Fish Shellfish Immunol.">
        <title>Early steps in the European eel (Anguilla anguilla)-Vibrio vulnificus interaction in the gills: Role of the RtxA13 toxin.</title>
        <authorList>
            <person name="Callol A."/>
            <person name="Pajuelo D."/>
            <person name="Ebbesson L."/>
            <person name="Teles M."/>
            <person name="MacKenzie S."/>
            <person name="Amaro C."/>
        </authorList>
    </citation>
    <scope>NUCLEOTIDE SEQUENCE</scope>
</reference>
<name>A0A0E9RJ01_ANGAN</name>
<protein>
    <submittedName>
        <fullName evidence="1">Uncharacterized protein</fullName>
    </submittedName>
</protein>
<reference evidence="1" key="1">
    <citation type="submission" date="2014-11" db="EMBL/GenBank/DDBJ databases">
        <authorList>
            <person name="Amaro Gonzalez C."/>
        </authorList>
    </citation>
    <scope>NUCLEOTIDE SEQUENCE</scope>
</reference>
<proteinExistence type="predicted"/>
<sequence length="12" mass="1496">MSEYIRLRVNTN</sequence>
<accession>A0A0E9RJ01</accession>